<reference evidence="2" key="2">
    <citation type="submission" date="2023-06" db="EMBL/GenBank/DDBJ databases">
        <authorList>
            <consortium name="Lawrence Berkeley National Laboratory"/>
            <person name="Haridas S."/>
            <person name="Hensen N."/>
            <person name="Bonometti L."/>
            <person name="Westerberg I."/>
            <person name="Brannstrom I.O."/>
            <person name="Guillou S."/>
            <person name="Cros-Aarteil S."/>
            <person name="Calhoun S."/>
            <person name="Kuo A."/>
            <person name="Mondo S."/>
            <person name="Pangilinan J."/>
            <person name="Riley R."/>
            <person name="Labutti K."/>
            <person name="Andreopoulos B."/>
            <person name="Lipzen A."/>
            <person name="Chen C."/>
            <person name="Yanf M."/>
            <person name="Daum C."/>
            <person name="Ng V."/>
            <person name="Clum A."/>
            <person name="Steindorff A."/>
            <person name="Ohm R."/>
            <person name="Martin F."/>
            <person name="Silar P."/>
            <person name="Natvig D."/>
            <person name="Lalanne C."/>
            <person name="Gautier V."/>
            <person name="Ament-Velasquez S.L."/>
            <person name="Kruys A."/>
            <person name="Hutchinson M.I."/>
            <person name="Powell A.J."/>
            <person name="Barry K."/>
            <person name="Miller A.N."/>
            <person name="Grigoriev I.V."/>
            <person name="Debuchy R."/>
            <person name="Gladieux P."/>
            <person name="Thoren M.H."/>
            <person name="Johannesson H."/>
        </authorList>
    </citation>
    <scope>NUCLEOTIDE SEQUENCE</scope>
    <source>
        <strain evidence="2">CBS 314.62</strain>
    </source>
</reference>
<keyword evidence="1" id="KW-1133">Transmembrane helix</keyword>
<organism evidence="2 3">
    <name type="scientific">Podospora appendiculata</name>
    <dbReference type="NCBI Taxonomy" id="314037"/>
    <lineage>
        <taxon>Eukaryota</taxon>
        <taxon>Fungi</taxon>
        <taxon>Dikarya</taxon>
        <taxon>Ascomycota</taxon>
        <taxon>Pezizomycotina</taxon>
        <taxon>Sordariomycetes</taxon>
        <taxon>Sordariomycetidae</taxon>
        <taxon>Sordariales</taxon>
        <taxon>Podosporaceae</taxon>
        <taxon>Podospora</taxon>
    </lineage>
</organism>
<dbReference type="Proteomes" id="UP001270362">
    <property type="component" value="Unassembled WGS sequence"/>
</dbReference>
<dbReference type="EMBL" id="JAULSO010000001">
    <property type="protein sequence ID" value="KAK3693732.1"/>
    <property type="molecule type" value="Genomic_DNA"/>
</dbReference>
<evidence type="ECO:0000256" key="1">
    <source>
        <dbReference type="SAM" id="Phobius"/>
    </source>
</evidence>
<sequence length="290" mass="33089">MCQLGSIWLATCTPSCFPPWLESRANLYCVYLRPVQRGLIRTLWADAVHGWCLVVVVKGCLPDLFLPSLSDSASHMLRSGRFHACLGLGRNNAFFAPEVSKGRVVSLRPPPPPRSTSWAGIYIPYLWHLLFTVHCSLWLLLLLTFASSPFFFLPPPSLLLYYIPSINNYCYAEQIRITDCRLTSLQLPSSHLHLILPFYSNPSRRSIPASNIVARTQRGLFGTLYGPIRLLCIFCSPPILSLSSHYIYFISGECRVKRQTSIQSVIDRIYLASPNRYYLSLRRDLHTRRH</sequence>
<keyword evidence="3" id="KW-1185">Reference proteome</keyword>
<accession>A0AAE1CGI9</accession>
<proteinExistence type="predicted"/>
<feature type="transmembrane region" description="Helical" evidence="1">
    <location>
        <begin position="228"/>
        <end position="249"/>
    </location>
</feature>
<dbReference type="AlphaFoldDB" id="A0AAE1CGI9"/>
<protein>
    <submittedName>
        <fullName evidence="2">Uncharacterized protein</fullName>
    </submittedName>
</protein>
<name>A0AAE1CGI9_9PEZI</name>
<comment type="caution">
    <text evidence="2">The sequence shown here is derived from an EMBL/GenBank/DDBJ whole genome shotgun (WGS) entry which is preliminary data.</text>
</comment>
<keyword evidence="1" id="KW-0472">Membrane</keyword>
<reference evidence="2" key="1">
    <citation type="journal article" date="2023" name="Mol. Phylogenet. Evol.">
        <title>Genome-scale phylogeny and comparative genomics of the fungal order Sordariales.</title>
        <authorList>
            <person name="Hensen N."/>
            <person name="Bonometti L."/>
            <person name="Westerberg I."/>
            <person name="Brannstrom I.O."/>
            <person name="Guillou S."/>
            <person name="Cros-Aarteil S."/>
            <person name="Calhoun S."/>
            <person name="Haridas S."/>
            <person name="Kuo A."/>
            <person name="Mondo S."/>
            <person name="Pangilinan J."/>
            <person name="Riley R."/>
            <person name="LaButti K."/>
            <person name="Andreopoulos B."/>
            <person name="Lipzen A."/>
            <person name="Chen C."/>
            <person name="Yan M."/>
            <person name="Daum C."/>
            <person name="Ng V."/>
            <person name="Clum A."/>
            <person name="Steindorff A."/>
            <person name="Ohm R.A."/>
            <person name="Martin F."/>
            <person name="Silar P."/>
            <person name="Natvig D.O."/>
            <person name="Lalanne C."/>
            <person name="Gautier V."/>
            <person name="Ament-Velasquez S.L."/>
            <person name="Kruys A."/>
            <person name="Hutchinson M.I."/>
            <person name="Powell A.J."/>
            <person name="Barry K."/>
            <person name="Miller A.N."/>
            <person name="Grigoriev I.V."/>
            <person name="Debuchy R."/>
            <person name="Gladieux P."/>
            <person name="Hiltunen Thoren M."/>
            <person name="Johannesson H."/>
        </authorList>
    </citation>
    <scope>NUCLEOTIDE SEQUENCE</scope>
    <source>
        <strain evidence="2">CBS 314.62</strain>
    </source>
</reference>
<keyword evidence="1" id="KW-0812">Transmembrane</keyword>
<feature type="transmembrane region" description="Helical" evidence="1">
    <location>
        <begin position="125"/>
        <end position="152"/>
    </location>
</feature>
<gene>
    <name evidence="2" type="ORF">B0T22DRAFT_48725</name>
</gene>
<evidence type="ECO:0000313" key="2">
    <source>
        <dbReference type="EMBL" id="KAK3693732.1"/>
    </source>
</evidence>
<evidence type="ECO:0000313" key="3">
    <source>
        <dbReference type="Proteomes" id="UP001270362"/>
    </source>
</evidence>